<dbReference type="InterPro" id="IPR000847">
    <property type="entry name" value="LysR_HTH_N"/>
</dbReference>
<evidence type="ECO:0000256" key="4">
    <source>
        <dbReference type="ARBA" id="ARBA00023163"/>
    </source>
</evidence>
<dbReference type="Gene3D" id="3.40.190.290">
    <property type="match status" value="1"/>
</dbReference>
<protein>
    <submittedName>
        <fullName evidence="6">LysR substrate-binding domain-containing protein</fullName>
    </submittedName>
</protein>
<dbReference type="PANTHER" id="PTHR30126:SF40">
    <property type="entry name" value="HTH-TYPE TRANSCRIPTIONAL REGULATOR GLTR"/>
    <property type="match status" value="1"/>
</dbReference>
<evidence type="ECO:0000256" key="2">
    <source>
        <dbReference type="ARBA" id="ARBA00023015"/>
    </source>
</evidence>
<evidence type="ECO:0000313" key="6">
    <source>
        <dbReference type="EMBL" id="MDV2080794.1"/>
    </source>
</evidence>
<dbReference type="SUPFAM" id="SSF53850">
    <property type="entry name" value="Periplasmic binding protein-like II"/>
    <property type="match status" value="1"/>
</dbReference>
<sequence>MRIITLEDLLIVQTVARGGGVVRAAETLNRVPSNITTRIRRFEERLGQKLFRRQGRGLVLTESGHKLLGHADHLLKLAEEAERSMLGGAVSGQLRLGSLESAAAVRLPSRLSTFHREHRDIAVELRTGSTGTLLEWLRYREIEAAFVSEPFDSTGLTVRPVFTEHLVLITAGDHPPVARPEDLGAAAVVAFPHGCSYRRCLVDWLAAGGVSPRRFLDLGSYHAIVACVAAGAGAAFVPESVLDQASLGAQVQRHRLPPALARNRTHLVWRDEPSRALEAFVRQLSAE</sequence>
<dbReference type="SUPFAM" id="SSF46785">
    <property type="entry name" value="Winged helix' DNA-binding domain"/>
    <property type="match status" value="1"/>
</dbReference>
<dbReference type="PROSITE" id="PS50931">
    <property type="entry name" value="HTH_LYSR"/>
    <property type="match status" value="1"/>
</dbReference>
<keyword evidence="4" id="KW-0804">Transcription</keyword>
<dbReference type="Pfam" id="PF03466">
    <property type="entry name" value="LysR_substrate"/>
    <property type="match status" value="1"/>
</dbReference>
<name>A0ABU3W2N3_9GAMM</name>
<evidence type="ECO:0000256" key="3">
    <source>
        <dbReference type="ARBA" id="ARBA00023125"/>
    </source>
</evidence>
<keyword evidence="2" id="KW-0805">Transcription regulation</keyword>
<proteinExistence type="inferred from homology"/>
<keyword evidence="7" id="KW-1185">Reference proteome</keyword>
<dbReference type="Gene3D" id="1.10.10.10">
    <property type="entry name" value="Winged helix-like DNA-binding domain superfamily/Winged helix DNA-binding domain"/>
    <property type="match status" value="1"/>
</dbReference>
<comment type="similarity">
    <text evidence="1">Belongs to the LysR transcriptional regulatory family.</text>
</comment>
<dbReference type="Proteomes" id="UP001269819">
    <property type="component" value="Unassembled WGS sequence"/>
</dbReference>
<comment type="caution">
    <text evidence="6">The sequence shown here is derived from an EMBL/GenBank/DDBJ whole genome shotgun (WGS) entry which is preliminary data.</text>
</comment>
<evidence type="ECO:0000313" key="7">
    <source>
        <dbReference type="Proteomes" id="UP001269819"/>
    </source>
</evidence>
<dbReference type="RefSeq" id="WP_316975148.1">
    <property type="nucleotide sequence ID" value="NZ_JAWIIJ010000019.1"/>
</dbReference>
<dbReference type="Pfam" id="PF00126">
    <property type="entry name" value="HTH_1"/>
    <property type="match status" value="1"/>
</dbReference>
<evidence type="ECO:0000259" key="5">
    <source>
        <dbReference type="PROSITE" id="PS50931"/>
    </source>
</evidence>
<dbReference type="PANTHER" id="PTHR30126">
    <property type="entry name" value="HTH-TYPE TRANSCRIPTIONAL REGULATOR"/>
    <property type="match status" value="1"/>
</dbReference>
<keyword evidence="3" id="KW-0238">DNA-binding</keyword>
<dbReference type="EMBL" id="JAWIIJ010000019">
    <property type="protein sequence ID" value="MDV2080794.1"/>
    <property type="molecule type" value="Genomic_DNA"/>
</dbReference>
<reference evidence="6 7" key="1">
    <citation type="submission" date="2023-10" db="EMBL/GenBank/DDBJ databases">
        <title>Characteristics and mechanism of a salt-tolerant marine origin heterotrophic nitrifying- aerobic denitrifying bacteria Marinobacter xestospongiae HN1.</title>
        <authorList>
            <person name="Qi R."/>
        </authorList>
    </citation>
    <scope>NUCLEOTIDE SEQUENCE [LARGE SCALE GENOMIC DNA]</scope>
    <source>
        <strain evidence="6 7">HN1</strain>
    </source>
</reference>
<gene>
    <name evidence="6" type="ORF">RYS15_19075</name>
</gene>
<feature type="domain" description="HTH lysR-type" evidence="5">
    <location>
        <begin position="4"/>
        <end position="61"/>
    </location>
</feature>
<accession>A0ABU3W2N3</accession>
<evidence type="ECO:0000256" key="1">
    <source>
        <dbReference type="ARBA" id="ARBA00009437"/>
    </source>
</evidence>
<dbReference type="InterPro" id="IPR036388">
    <property type="entry name" value="WH-like_DNA-bd_sf"/>
</dbReference>
<organism evidence="6 7">
    <name type="scientific">Marinobacter xestospongiae</name>
    <dbReference type="NCBI Taxonomy" id="994319"/>
    <lineage>
        <taxon>Bacteria</taxon>
        <taxon>Pseudomonadati</taxon>
        <taxon>Pseudomonadota</taxon>
        <taxon>Gammaproteobacteria</taxon>
        <taxon>Pseudomonadales</taxon>
        <taxon>Marinobacteraceae</taxon>
        <taxon>Marinobacter</taxon>
    </lineage>
</organism>
<dbReference type="InterPro" id="IPR036390">
    <property type="entry name" value="WH_DNA-bd_sf"/>
</dbReference>
<dbReference type="InterPro" id="IPR005119">
    <property type="entry name" value="LysR_subst-bd"/>
</dbReference>